<sequence length="307" mass="34277">MTAARAYFDDERIELTHYGSAAWKITDGRHTVLLDPYFTRLRYSGNRFGMLPANAAPGDTRPAHSFDEIVPSDTATIDQHIHDATHILLSHAHFNHCMDMPHIAKKTGAHVVGSYSATNIARAYGVDEKQLVPVRGGEDYDFGDLSIRVIPSLHSALCDKCYFDAGIVPEGLQGPLPLKAFSEGGTFGYLVRFRHHEILLFGSMNYIEREVQGLRPSILLVPSARPRLQIFRYTERLLKASGLPRVVVATHWDVQTFPYGADQSAALDHAAVFQEEVRKTAPDAIQVLPRHFETFSVLPDGEVRKMV</sequence>
<feature type="domain" description="Metallo-beta-lactamase" evidence="1">
    <location>
        <begin position="19"/>
        <end position="203"/>
    </location>
</feature>
<dbReference type="RefSeq" id="WP_204731652.1">
    <property type="nucleotide sequence ID" value="NZ_JAVDWE010000001.1"/>
</dbReference>
<proteinExistence type="predicted"/>
<evidence type="ECO:0000259" key="1">
    <source>
        <dbReference type="SMART" id="SM00849"/>
    </source>
</evidence>
<comment type="caution">
    <text evidence="2">The sequence shown here is derived from an EMBL/GenBank/DDBJ whole genome shotgun (WGS) entry which is preliminary data.</text>
</comment>
<dbReference type="Proteomes" id="UP001265550">
    <property type="component" value="Unassembled WGS sequence"/>
</dbReference>
<keyword evidence="3" id="KW-1185">Reference proteome</keyword>
<evidence type="ECO:0000313" key="2">
    <source>
        <dbReference type="EMBL" id="MDR7092646.1"/>
    </source>
</evidence>
<organism evidence="2 3">
    <name type="scientific">Hydrogenophaga laconesensis</name>
    <dbReference type="NCBI Taxonomy" id="1805971"/>
    <lineage>
        <taxon>Bacteria</taxon>
        <taxon>Pseudomonadati</taxon>
        <taxon>Pseudomonadota</taxon>
        <taxon>Betaproteobacteria</taxon>
        <taxon>Burkholderiales</taxon>
        <taxon>Comamonadaceae</taxon>
        <taxon>Hydrogenophaga</taxon>
    </lineage>
</organism>
<dbReference type="PANTHER" id="PTHR43546:SF3">
    <property type="entry name" value="UPF0173 METAL-DEPENDENT HYDROLASE MJ1163"/>
    <property type="match status" value="1"/>
</dbReference>
<dbReference type="InterPro" id="IPR001279">
    <property type="entry name" value="Metallo-B-lactamas"/>
</dbReference>
<dbReference type="SUPFAM" id="SSF56281">
    <property type="entry name" value="Metallo-hydrolase/oxidoreductase"/>
    <property type="match status" value="1"/>
</dbReference>
<protein>
    <submittedName>
        <fullName evidence="2">L-ascorbate metabolism protein UlaG (Beta-lactamase superfamily)</fullName>
    </submittedName>
</protein>
<dbReference type="CDD" id="cd06262">
    <property type="entry name" value="metallo-hydrolase-like_MBL-fold"/>
    <property type="match status" value="1"/>
</dbReference>
<dbReference type="SMART" id="SM00849">
    <property type="entry name" value="Lactamase_B"/>
    <property type="match status" value="1"/>
</dbReference>
<name>A0ABU1V5A1_9BURK</name>
<dbReference type="InterPro" id="IPR050114">
    <property type="entry name" value="UPF0173_UPF0282_UlaG_hydrolase"/>
</dbReference>
<dbReference type="PANTHER" id="PTHR43546">
    <property type="entry name" value="UPF0173 METAL-DEPENDENT HYDROLASE MJ1163-RELATED"/>
    <property type="match status" value="1"/>
</dbReference>
<dbReference type="Gene3D" id="3.60.15.10">
    <property type="entry name" value="Ribonuclease Z/Hydroxyacylglutathione hydrolase-like"/>
    <property type="match status" value="1"/>
</dbReference>
<gene>
    <name evidence="2" type="ORF">J2X09_000369</name>
</gene>
<evidence type="ECO:0000313" key="3">
    <source>
        <dbReference type="Proteomes" id="UP001265550"/>
    </source>
</evidence>
<dbReference type="InterPro" id="IPR036866">
    <property type="entry name" value="RibonucZ/Hydroxyglut_hydro"/>
</dbReference>
<accession>A0ABU1V5A1</accession>
<dbReference type="Pfam" id="PF13483">
    <property type="entry name" value="Lactamase_B_3"/>
    <property type="match status" value="1"/>
</dbReference>
<reference evidence="2 3" key="1">
    <citation type="submission" date="2023-07" db="EMBL/GenBank/DDBJ databases">
        <title>Sorghum-associated microbial communities from plants grown in Nebraska, USA.</title>
        <authorList>
            <person name="Schachtman D."/>
        </authorList>
    </citation>
    <scope>NUCLEOTIDE SEQUENCE [LARGE SCALE GENOMIC DNA]</scope>
    <source>
        <strain evidence="2 3">BE240</strain>
    </source>
</reference>
<dbReference type="EMBL" id="JAVDWE010000001">
    <property type="protein sequence ID" value="MDR7092646.1"/>
    <property type="molecule type" value="Genomic_DNA"/>
</dbReference>